<keyword evidence="11" id="KW-1185">Reference proteome</keyword>
<evidence type="ECO:0000313" key="11">
    <source>
        <dbReference type="Proteomes" id="UP000199645"/>
    </source>
</evidence>
<dbReference type="CDD" id="cd14014">
    <property type="entry name" value="STKc_PknB_like"/>
    <property type="match status" value="1"/>
</dbReference>
<proteinExistence type="predicted"/>
<gene>
    <name evidence="10" type="ORF">SAMN05421541_104510</name>
</gene>
<evidence type="ECO:0000256" key="7">
    <source>
        <dbReference type="PROSITE-ProRule" id="PRU10141"/>
    </source>
</evidence>
<dbReference type="InterPro" id="IPR011009">
    <property type="entry name" value="Kinase-like_dom_sf"/>
</dbReference>
<protein>
    <recommendedName>
        <fullName evidence="1">non-specific serine/threonine protein kinase</fullName>
        <ecNumber evidence="1">2.7.11.1</ecNumber>
    </recommendedName>
</protein>
<dbReference type="Pfam" id="PF00069">
    <property type="entry name" value="Pkinase"/>
    <property type="match status" value="1"/>
</dbReference>
<dbReference type="Gene3D" id="3.30.200.20">
    <property type="entry name" value="Phosphorylase Kinase, domain 1"/>
    <property type="match status" value="1"/>
</dbReference>
<organism evidence="10 11">
    <name type="scientific">Actinoplanes philippinensis</name>
    <dbReference type="NCBI Taxonomy" id="35752"/>
    <lineage>
        <taxon>Bacteria</taxon>
        <taxon>Bacillati</taxon>
        <taxon>Actinomycetota</taxon>
        <taxon>Actinomycetes</taxon>
        <taxon>Micromonosporales</taxon>
        <taxon>Micromonosporaceae</taxon>
        <taxon>Actinoplanes</taxon>
    </lineage>
</organism>
<evidence type="ECO:0000256" key="2">
    <source>
        <dbReference type="ARBA" id="ARBA00022527"/>
    </source>
</evidence>
<dbReference type="STRING" id="35752.SAMN05421541_104510"/>
<sequence>MQTERLVANRYRLEEQIGSGGGGVVWRAVDERLGRPVALKRALSGDGDPQRFRQLEREAKLLAQLNHRHVVTIHDVLDDNGECWLVMEYVPARSMAELDVVAPRQAAKLGAQIADALAAVHAKGILHRDIKPGNVLMISDDEVKLADFGISRDAAGDTTVTCPGLLTGSPGYVAPEVANGAAPTAASDVFSLASTLFAVVEGESPVGSATDGMRLRLRRAANGAIASPRRSGELTPVLERMLRVDAGQRPTAAEAHEILADIAGVRPARHEPHPRFAGRRRLLVTAGVLVTVAAAASGIVFIDESGTPTGPVPTGPVLGADQRTADPCSLIRDAALEPFGDPNLVSDDSGFNQCNVIVKKDRKEANLLALIDRTPGEQSPVRAQDRGRYRLVDEPAGEGSCARRMLLPERYEIRIEVTRAHLIGADACAMTDAAVRSADEVITRGPVPERRPGNPTLRPDSFSRADACRAKDSPSFPDRPGIDRENPEVGFGRWKCTWTDPADGILYRLRFTRAKPLVTSGATRMTIDGRYSVIGYPGDAPGDDTCEVEAHNFTYVDAYGFDKDEVLEATVVGRNLSPEERCLLATRLATAFFPPR</sequence>
<dbReference type="InterPro" id="IPR000719">
    <property type="entry name" value="Prot_kinase_dom"/>
</dbReference>
<feature type="domain" description="Protein kinase" evidence="9">
    <location>
        <begin position="11"/>
        <end position="259"/>
    </location>
</feature>
<keyword evidence="4 7" id="KW-0547">Nucleotide-binding</keyword>
<keyword evidence="6 7" id="KW-0067">ATP-binding</keyword>
<feature type="binding site" evidence="7">
    <location>
        <position position="40"/>
    </location>
    <ligand>
        <name>ATP</name>
        <dbReference type="ChEBI" id="CHEBI:30616"/>
    </ligand>
</feature>
<dbReference type="PANTHER" id="PTHR43289">
    <property type="entry name" value="MITOGEN-ACTIVATED PROTEIN KINASE KINASE KINASE 20-RELATED"/>
    <property type="match status" value="1"/>
</dbReference>
<dbReference type="Proteomes" id="UP000199645">
    <property type="component" value="Unassembled WGS sequence"/>
</dbReference>
<feature type="compositionally biased region" description="Basic and acidic residues" evidence="8">
    <location>
        <begin position="461"/>
        <end position="472"/>
    </location>
</feature>
<keyword evidence="3" id="KW-0808">Transferase</keyword>
<dbReference type="AlphaFoldDB" id="A0A1I2EIS8"/>
<dbReference type="EMBL" id="FONV01000004">
    <property type="protein sequence ID" value="SFE92872.1"/>
    <property type="molecule type" value="Genomic_DNA"/>
</dbReference>
<dbReference type="GO" id="GO:0004674">
    <property type="term" value="F:protein serine/threonine kinase activity"/>
    <property type="evidence" value="ECO:0007669"/>
    <property type="project" value="UniProtKB-KW"/>
</dbReference>
<dbReference type="SMART" id="SM00220">
    <property type="entry name" value="S_TKc"/>
    <property type="match status" value="1"/>
</dbReference>
<dbReference type="EC" id="2.7.11.1" evidence="1"/>
<dbReference type="PROSITE" id="PS50011">
    <property type="entry name" value="PROTEIN_KINASE_DOM"/>
    <property type="match status" value="1"/>
</dbReference>
<dbReference type="InterPro" id="IPR017441">
    <property type="entry name" value="Protein_kinase_ATP_BS"/>
</dbReference>
<accession>A0A1I2EIS8</accession>
<dbReference type="SUPFAM" id="SSF56112">
    <property type="entry name" value="Protein kinase-like (PK-like)"/>
    <property type="match status" value="1"/>
</dbReference>
<evidence type="ECO:0000256" key="5">
    <source>
        <dbReference type="ARBA" id="ARBA00022777"/>
    </source>
</evidence>
<evidence type="ECO:0000313" key="10">
    <source>
        <dbReference type="EMBL" id="SFE92872.1"/>
    </source>
</evidence>
<evidence type="ECO:0000256" key="1">
    <source>
        <dbReference type="ARBA" id="ARBA00012513"/>
    </source>
</evidence>
<dbReference type="PROSITE" id="PS00108">
    <property type="entry name" value="PROTEIN_KINASE_ST"/>
    <property type="match status" value="1"/>
</dbReference>
<feature type="region of interest" description="Disordered" evidence="8">
    <location>
        <begin position="444"/>
        <end position="485"/>
    </location>
</feature>
<dbReference type="RefSeq" id="WP_177319684.1">
    <property type="nucleotide sequence ID" value="NZ_BOMT01000028.1"/>
</dbReference>
<evidence type="ECO:0000259" key="9">
    <source>
        <dbReference type="PROSITE" id="PS50011"/>
    </source>
</evidence>
<dbReference type="PANTHER" id="PTHR43289:SF6">
    <property type="entry name" value="SERINE_THREONINE-PROTEIN KINASE NEKL-3"/>
    <property type="match status" value="1"/>
</dbReference>
<evidence type="ECO:0000256" key="6">
    <source>
        <dbReference type="ARBA" id="ARBA00022840"/>
    </source>
</evidence>
<dbReference type="Gene3D" id="1.10.510.10">
    <property type="entry name" value="Transferase(Phosphotransferase) domain 1"/>
    <property type="match status" value="1"/>
</dbReference>
<keyword evidence="5 10" id="KW-0418">Kinase</keyword>
<name>A0A1I2EIS8_9ACTN</name>
<dbReference type="InterPro" id="IPR008271">
    <property type="entry name" value="Ser/Thr_kinase_AS"/>
</dbReference>
<evidence type="ECO:0000256" key="8">
    <source>
        <dbReference type="SAM" id="MobiDB-lite"/>
    </source>
</evidence>
<evidence type="ECO:0000256" key="3">
    <source>
        <dbReference type="ARBA" id="ARBA00022679"/>
    </source>
</evidence>
<reference evidence="10 11" key="1">
    <citation type="submission" date="2016-10" db="EMBL/GenBank/DDBJ databases">
        <authorList>
            <person name="de Groot N.N."/>
        </authorList>
    </citation>
    <scope>NUCLEOTIDE SEQUENCE [LARGE SCALE GENOMIC DNA]</scope>
    <source>
        <strain evidence="10 11">DSM 43019</strain>
    </source>
</reference>
<dbReference type="GO" id="GO:0005524">
    <property type="term" value="F:ATP binding"/>
    <property type="evidence" value="ECO:0007669"/>
    <property type="project" value="UniProtKB-UniRule"/>
</dbReference>
<dbReference type="PROSITE" id="PS00107">
    <property type="entry name" value="PROTEIN_KINASE_ATP"/>
    <property type="match status" value="1"/>
</dbReference>
<keyword evidence="2 10" id="KW-0723">Serine/threonine-protein kinase</keyword>
<evidence type="ECO:0000256" key="4">
    <source>
        <dbReference type="ARBA" id="ARBA00022741"/>
    </source>
</evidence>